<proteinExistence type="predicted"/>
<dbReference type="AlphaFoldDB" id="A0AAV9IXU0"/>
<keyword evidence="1" id="KW-0812">Transmembrane</keyword>
<dbReference type="EMBL" id="JANCYW010000010">
    <property type="protein sequence ID" value="KAK4536918.1"/>
    <property type="molecule type" value="Genomic_DNA"/>
</dbReference>
<keyword evidence="1" id="KW-1133">Transmembrane helix</keyword>
<evidence type="ECO:0000256" key="1">
    <source>
        <dbReference type="SAM" id="Phobius"/>
    </source>
</evidence>
<comment type="caution">
    <text evidence="2">The sequence shown here is derived from an EMBL/GenBank/DDBJ whole genome shotgun (WGS) entry which is preliminary data.</text>
</comment>
<feature type="transmembrane region" description="Helical" evidence="1">
    <location>
        <begin position="134"/>
        <end position="152"/>
    </location>
</feature>
<protein>
    <recommendedName>
        <fullName evidence="4">Translocon-associated protein subunit gamma</fullName>
    </recommendedName>
</protein>
<name>A0AAV9IXU0_CYACA</name>
<evidence type="ECO:0008006" key="4">
    <source>
        <dbReference type="Google" id="ProtNLM"/>
    </source>
</evidence>
<accession>A0AAV9IXU0</accession>
<dbReference type="Proteomes" id="UP001301350">
    <property type="component" value="Unassembled WGS sequence"/>
</dbReference>
<evidence type="ECO:0000313" key="2">
    <source>
        <dbReference type="EMBL" id="KAK4536918.1"/>
    </source>
</evidence>
<reference evidence="2 3" key="1">
    <citation type="submission" date="2022-07" db="EMBL/GenBank/DDBJ databases">
        <title>Genome-wide signatures of adaptation to extreme environments.</title>
        <authorList>
            <person name="Cho C.H."/>
            <person name="Yoon H.S."/>
        </authorList>
    </citation>
    <scope>NUCLEOTIDE SEQUENCE [LARGE SCALE GENOMIC DNA]</scope>
    <source>
        <strain evidence="2 3">DBV 063 E5</strain>
    </source>
</reference>
<evidence type="ECO:0000313" key="3">
    <source>
        <dbReference type="Proteomes" id="UP001301350"/>
    </source>
</evidence>
<feature type="transmembrane region" description="Helical" evidence="1">
    <location>
        <begin position="26"/>
        <end position="44"/>
    </location>
</feature>
<feature type="transmembrane region" description="Helical" evidence="1">
    <location>
        <begin position="97"/>
        <end position="122"/>
    </location>
</feature>
<gene>
    <name evidence="2" type="ORF">CDCA_CDCA10G2943</name>
</gene>
<feature type="transmembrane region" description="Helical" evidence="1">
    <location>
        <begin position="56"/>
        <end position="76"/>
    </location>
</feature>
<keyword evidence="3" id="KW-1185">Reference proteome</keyword>
<keyword evidence="1" id="KW-0472">Membrane</keyword>
<organism evidence="2 3">
    <name type="scientific">Cyanidium caldarium</name>
    <name type="common">Red alga</name>
    <dbReference type="NCBI Taxonomy" id="2771"/>
    <lineage>
        <taxon>Eukaryota</taxon>
        <taxon>Rhodophyta</taxon>
        <taxon>Bangiophyceae</taxon>
        <taxon>Cyanidiales</taxon>
        <taxon>Cyanidiaceae</taxon>
        <taxon>Cyanidium</taxon>
    </lineage>
</organism>
<sequence>MDTEDDREFEKALQQYGAGAGWRQSVLYGFDGLALWFVPLLSWYEPVFGLSRRDPLTQGALAVSLVVSLPLLVAAHKRMRLARLIRLERKGAEPAERALGSAATAFSLFYNNLLYLGTAALLGNILLNGQVPDAVNWLLSSSLSAAFVYLNATAARQRAHGTA</sequence>